<dbReference type="PATRIC" id="fig|445709.3.peg.3030"/>
<dbReference type="InterPro" id="IPR052363">
    <property type="entry name" value="LPS_export_LptC"/>
</dbReference>
<organism evidence="6 7">
    <name type="scientific">Pandoraea thiooxydans</name>
    <dbReference type="NCBI Taxonomy" id="445709"/>
    <lineage>
        <taxon>Bacteria</taxon>
        <taxon>Pseudomonadati</taxon>
        <taxon>Pseudomonadota</taxon>
        <taxon>Betaproteobacteria</taxon>
        <taxon>Burkholderiales</taxon>
        <taxon>Burkholderiaceae</taxon>
        <taxon>Pandoraea</taxon>
    </lineage>
</organism>
<evidence type="ECO:0000256" key="4">
    <source>
        <dbReference type="ARBA" id="ARBA00022989"/>
    </source>
</evidence>
<dbReference type="PANTHER" id="PTHR37481">
    <property type="entry name" value="LIPOPOLYSACCHARIDE EXPORT SYSTEM PROTEIN LPTC"/>
    <property type="match status" value="1"/>
</dbReference>
<dbReference type="Pfam" id="PF06835">
    <property type="entry name" value="LptC"/>
    <property type="match status" value="1"/>
</dbReference>
<dbReference type="GO" id="GO:0030288">
    <property type="term" value="C:outer membrane-bounded periplasmic space"/>
    <property type="evidence" value="ECO:0007669"/>
    <property type="project" value="TreeGrafter"/>
</dbReference>
<dbReference type="Gene3D" id="2.60.450.10">
    <property type="entry name" value="Lipopolysaccharide (LPS) transport protein A like domain"/>
    <property type="match status" value="1"/>
</dbReference>
<evidence type="ECO:0000256" key="2">
    <source>
        <dbReference type="ARBA" id="ARBA00022519"/>
    </source>
</evidence>
<dbReference type="AlphaFoldDB" id="A0A0G3ET50"/>
<dbReference type="RefSeq" id="WP_047215101.1">
    <property type="nucleotide sequence ID" value="NZ_CP011568.3"/>
</dbReference>
<evidence type="ECO:0000256" key="1">
    <source>
        <dbReference type="ARBA" id="ARBA00022475"/>
    </source>
</evidence>
<dbReference type="InterPro" id="IPR026265">
    <property type="entry name" value="LptC"/>
</dbReference>
<evidence type="ECO:0000313" key="6">
    <source>
        <dbReference type="EMBL" id="AKJ69204.1"/>
    </source>
</evidence>
<keyword evidence="3" id="KW-0812">Transmembrane</keyword>
<gene>
    <name evidence="6" type="ORF">ABW99_14290</name>
</gene>
<dbReference type="STRING" id="445709.ABW99_14290"/>
<dbReference type="GO" id="GO:0017089">
    <property type="term" value="F:glycolipid transfer activity"/>
    <property type="evidence" value="ECO:0007669"/>
    <property type="project" value="TreeGrafter"/>
</dbReference>
<evidence type="ECO:0000313" key="7">
    <source>
        <dbReference type="Proteomes" id="UP000036700"/>
    </source>
</evidence>
<sequence>MQRVTPTSILATILLAALASGTYWLVQRTLPTSEPSAERPKHHTPDYYADNISISMLSATGQTQYRINAATMVHYEDDSTTSVTRPAIRAFTPGQPEVTATALRGTINSDDSVVDLYDQAVITRAPDATDPGMRATSQHFQVLVNDDVVRTEMPVQLTRGQSVMTASGMNFNNVTRVLQLLGNVRGTIMPAELNGSRGTAKPTGAKH</sequence>
<dbReference type="NCBIfam" id="TIGR04409">
    <property type="entry name" value="LptC_YrbK"/>
    <property type="match status" value="1"/>
</dbReference>
<name>A0A0G3ET50_9BURK</name>
<dbReference type="KEGG" id="ptx:ABW99_14290"/>
<dbReference type="OrthoDB" id="8589410at2"/>
<dbReference type="EMBL" id="CP011568">
    <property type="protein sequence ID" value="AKJ69204.1"/>
    <property type="molecule type" value="Genomic_DNA"/>
</dbReference>
<reference evidence="7" key="1">
    <citation type="submission" date="2015-06" db="EMBL/GenBank/DDBJ databases">
        <authorList>
            <person name="Lim Y.L."/>
            <person name="Ee R."/>
            <person name="Yong D."/>
            <person name="How K.Y."/>
            <person name="Yin W.F."/>
            <person name="Chan K.G."/>
        </authorList>
    </citation>
    <scope>NUCLEOTIDE SEQUENCE [LARGE SCALE GENOMIC DNA]</scope>
    <source>
        <strain evidence="7">DSM 25325</strain>
    </source>
</reference>
<keyword evidence="5" id="KW-0472">Membrane</keyword>
<evidence type="ECO:0000256" key="5">
    <source>
        <dbReference type="ARBA" id="ARBA00023136"/>
    </source>
</evidence>
<keyword evidence="4" id="KW-1133">Transmembrane helix</keyword>
<proteinExistence type="predicted"/>
<dbReference type="GO" id="GO:0015221">
    <property type="term" value="F:lipopolysaccharide transmembrane transporter activity"/>
    <property type="evidence" value="ECO:0007669"/>
    <property type="project" value="InterPro"/>
</dbReference>
<dbReference type="Proteomes" id="UP000036700">
    <property type="component" value="Chromosome"/>
</dbReference>
<keyword evidence="2" id="KW-0997">Cell inner membrane</keyword>
<dbReference type="GO" id="GO:0005886">
    <property type="term" value="C:plasma membrane"/>
    <property type="evidence" value="ECO:0007669"/>
    <property type="project" value="InterPro"/>
</dbReference>
<dbReference type="PANTHER" id="PTHR37481:SF1">
    <property type="entry name" value="LIPOPOLYSACCHARIDE EXPORT SYSTEM PROTEIN LPTC"/>
    <property type="match status" value="1"/>
</dbReference>
<keyword evidence="7" id="KW-1185">Reference proteome</keyword>
<protein>
    <submittedName>
        <fullName evidence="6">LPS export ABC transporter periplasmic protein LptC</fullName>
    </submittedName>
</protein>
<evidence type="ECO:0000256" key="3">
    <source>
        <dbReference type="ARBA" id="ARBA00022692"/>
    </source>
</evidence>
<accession>A0A0G3ET50</accession>
<dbReference type="InterPro" id="IPR010664">
    <property type="entry name" value="LipoPS_assembly_LptC-rel"/>
</dbReference>
<keyword evidence="1" id="KW-1003">Cell membrane</keyword>